<evidence type="ECO:0000256" key="6">
    <source>
        <dbReference type="ARBA" id="ARBA00022777"/>
    </source>
</evidence>
<evidence type="ECO:0000313" key="10">
    <source>
        <dbReference type="EMBL" id="MCY1137135.1"/>
    </source>
</evidence>
<dbReference type="InterPro" id="IPR003594">
    <property type="entry name" value="HATPase_dom"/>
</dbReference>
<reference evidence="10" key="1">
    <citation type="submission" date="2022-11" db="EMBL/GenBank/DDBJ databases">
        <authorList>
            <person name="Somphong A."/>
            <person name="Phongsopitanun W."/>
        </authorList>
    </citation>
    <scope>NUCLEOTIDE SEQUENCE</scope>
    <source>
        <strain evidence="10">Pm04-4</strain>
    </source>
</reference>
<keyword evidence="4" id="KW-0808">Transferase</keyword>
<dbReference type="PANTHER" id="PTHR24421">
    <property type="entry name" value="NITRATE/NITRITE SENSOR PROTEIN NARX-RELATED"/>
    <property type="match status" value="1"/>
</dbReference>
<keyword evidence="3" id="KW-0597">Phosphoprotein</keyword>
<comment type="catalytic activity">
    <reaction evidence="1">
        <text>ATP + protein L-histidine = ADP + protein N-phospho-L-histidine.</text>
        <dbReference type="EC" id="2.7.13.3"/>
    </reaction>
</comment>
<evidence type="ECO:0000313" key="11">
    <source>
        <dbReference type="Proteomes" id="UP001151002"/>
    </source>
</evidence>
<organism evidence="10 11">
    <name type="scientific">Paractinoplanes pyxinae</name>
    <dbReference type="NCBI Taxonomy" id="2997416"/>
    <lineage>
        <taxon>Bacteria</taxon>
        <taxon>Bacillati</taxon>
        <taxon>Actinomycetota</taxon>
        <taxon>Actinomycetes</taxon>
        <taxon>Micromonosporales</taxon>
        <taxon>Micromonosporaceae</taxon>
        <taxon>Paractinoplanes</taxon>
    </lineage>
</organism>
<feature type="domain" description="GAF" evidence="9">
    <location>
        <begin position="367"/>
        <end position="513"/>
    </location>
</feature>
<dbReference type="Pfam" id="PF02518">
    <property type="entry name" value="HATPase_c"/>
    <property type="match status" value="1"/>
</dbReference>
<dbReference type="InterPro" id="IPR011712">
    <property type="entry name" value="Sig_transdc_His_kin_sub3_dim/P"/>
</dbReference>
<dbReference type="SUPFAM" id="SSF55874">
    <property type="entry name" value="ATPase domain of HSP90 chaperone/DNA topoisomerase II/histidine kinase"/>
    <property type="match status" value="1"/>
</dbReference>
<keyword evidence="5" id="KW-0547">Nucleotide-binding</keyword>
<dbReference type="InterPro" id="IPR029016">
    <property type="entry name" value="GAF-like_dom_sf"/>
</dbReference>
<feature type="domain" description="GAF" evidence="9">
    <location>
        <begin position="198"/>
        <end position="346"/>
    </location>
</feature>
<feature type="domain" description="GAF" evidence="9">
    <location>
        <begin position="21"/>
        <end position="177"/>
    </location>
</feature>
<dbReference type="EC" id="2.7.13.3" evidence="2"/>
<dbReference type="Pfam" id="PF07730">
    <property type="entry name" value="HisKA_3"/>
    <property type="match status" value="1"/>
</dbReference>
<dbReference type="Gene3D" id="3.30.565.10">
    <property type="entry name" value="Histidine kinase-like ATPase, C-terminal domain"/>
    <property type="match status" value="1"/>
</dbReference>
<dbReference type="SUPFAM" id="SSF55781">
    <property type="entry name" value="GAF domain-like"/>
    <property type="match status" value="3"/>
</dbReference>
<evidence type="ECO:0000256" key="5">
    <source>
        <dbReference type="ARBA" id="ARBA00022741"/>
    </source>
</evidence>
<dbReference type="InterPro" id="IPR036890">
    <property type="entry name" value="HATPase_C_sf"/>
</dbReference>
<dbReference type="Gene3D" id="3.30.450.40">
    <property type="match status" value="3"/>
</dbReference>
<evidence type="ECO:0000256" key="2">
    <source>
        <dbReference type="ARBA" id="ARBA00012438"/>
    </source>
</evidence>
<evidence type="ECO:0000256" key="4">
    <source>
        <dbReference type="ARBA" id="ARBA00022679"/>
    </source>
</evidence>
<keyword evidence="8" id="KW-0902">Two-component regulatory system</keyword>
<dbReference type="Proteomes" id="UP001151002">
    <property type="component" value="Unassembled WGS sequence"/>
</dbReference>
<proteinExistence type="predicted"/>
<comment type="caution">
    <text evidence="10">The sequence shown here is derived from an EMBL/GenBank/DDBJ whole genome shotgun (WGS) entry which is preliminary data.</text>
</comment>
<dbReference type="EMBL" id="JAPNTZ010000001">
    <property type="protein sequence ID" value="MCY1137135.1"/>
    <property type="molecule type" value="Genomic_DNA"/>
</dbReference>
<keyword evidence="11" id="KW-1185">Reference proteome</keyword>
<keyword evidence="6" id="KW-0418">Kinase</keyword>
<dbReference type="RefSeq" id="WP_267560962.1">
    <property type="nucleotide sequence ID" value="NZ_JAPNTZ010000001.1"/>
</dbReference>
<gene>
    <name evidence="10" type="ORF">OWR29_03930</name>
</gene>
<protein>
    <recommendedName>
        <fullName evidence="2">histidine kinase</fullName>
        <ecNumber evidence="2">2.7.13.3</ecNumber>
    </recommendedName>
</protein>
<dbReference type="Gene3D" id="1.20.5.1930">
    <property type="match status" value="1"/>
</dbReference>
<evidence type="ECO:0000256" key="7">
    <source>
        <dbReference type="ARBA" id="ARBA00022840"/>
    </source>
</evidence>
<dbReference type="SMART" id="SM00065">
    <property type="entry name" value="GAF"/>
    <property type="match status" value="3"/>
</dbReference>
<dbReference type="InterPro" id="IPR003018">
    <property type="entry name" value="GAF"/>
</dbReference>
<evidence type="ECO:0000256" key="1">
    <source>
        <dbReference type="ARBA" id="ARBA00000085"/>
    </source>
</evidence>
<keyword evidence="7" id="KW-0067">ATP-binding</keyword>
<dbReference type="InterPro" id="IPR050482">
    <property type="entry name" value="Sensor_HK_TwoCompSys"/>
</dbReference>
<dbReference type="Pfam" id="PF01590">
    <property type="entry name" value="GAF"/>
    <property type="match status" value="3"/>
</dbReference>
<evidence type="ECO:0000256" key="8">
    <source>
        <dbReference type="ARBA" id="ARBA00023012"/>
    </source>
</evidence>
<name>A0ABT4ASB8_9ACTN</name>
<evidence type="ECO:0000256" key="3">
    <source>
        <dbReference type="ARBA" id="ARBA00022553"/>
    </source>
</evidence>
<evidence type="ECO:0000259" key="9">
    <source>
        <dbReference type="SMART" id="SM00065"/>
    </source>
</evidence>
<dbReference type="CDD" id="cd16917">
    <property type="entry name" value="HATPase_UhpB-NarQ-NarX-like"/>
    <property type="match status" value="1"/>
</dbReference>
<sequence>MILESERRALLRLGALVGNAPIQEVFDAISEELGRIIDTETGETFEDMAGLSRFDPDGMMTFISSFGPRPDWPSPIGSRWPLADGDSANARVYRTGKPARLEGGIPVTGSISRRLSTIKAISSIAVPIFVDDKLWGSATVVSDRPRRLPATTESRLLEFAALASTAISSAQRREQVERLADEQAALRRVATLVAAGAQPEQVWESVVSEVGVLCGASRTGLIRYVSADAIAVLALWADEGDHEEVAARWPMAGGSLSARVAAERTVVRIDDWSEVDGEIAATIRETMSVGASIMAPVFSDHELWGGLVVHSAAGESPADDTERRLVAFADLVSTAIAGAEARTQARRLADEQSAIRRVATLTARQAPVPVLCQAVADELHDLLEVEDVKVSRFDDGKVVIVGGRGLLDELYPAGFTSLILPDTAVGQVFRDHRPVRVDGYEQATSEVGRAVRGRGVRSTIALPILLGERLWGALSVSSLQPGRIPERVVQPISDCIDLIATAIRNAEAEESLRASRERIVTATDAARRRFERDLHDGAQQRLVALALELRAMPGLDGEELAATADEVDSILTDLRTLSRGLHPAVLSEGGLGTAIRSLARRCPTPVELTFPSDWPGADDMAELAFYYFVAESLTNVAKHALATRVTVDVVRDDESIRVTVADDGLGGADTADGSGLLGIADRMEALGGSLSVSSPPGAGTTLVATVPVRAGQE</sequence>
<accession>A0ABT4ASB8</accession>
<dbReference type="PANTHER" id="PTHR24421:SF10">
    <property type="entry name" value="NITRATE_NITRITE SENSOR PROTEIN NARQ"/>
    <property type="match status" value="1"/>
</dbReference>